<dbReference type="KEGG" id="tat:KUM_1238"/>
<evidence type="ECO:0000313" key="1">
    <source>
        <dbReference type="EMBL" id="CCG20019.1"/>
    </source>
</evidence>
<sequence>MPNCTINVADNYSFDIENTEEREVLNTRTVTIDGFEDELFNNSRIQKITGNQNLDISIDEKILIGGNLSTDISSNNSEKIGIDQNITIFGSRDEKISGSVDEKLNSNYKYLNVGLVSYTISSGLNYKNNANHSDILLGSKNEIINGNSITSVGSNFLNKVYGGNISILSTLPNSMFSLGKTSFSSSSNLSFKGDISTIGLAATKMTLEGEKVKIQNMLHKNIYITKSEAGLQKKPTVNFNVGFYLALVRNSYKANLALGCFKLDVKMYELEKGNFSDSINSIKVLLKAIRIRK</sequence>
<proteinExistence type="predicted"/>
<dbReference type="RefSeq" id="WP_015552031.1">
    <property type="nucleotide sequence ID" value="NC_021033.1"/>
</dbReference>
<dbReference type="EMBL" id="HE681424">
    <property type="protein sequence ID" value="CCG20019.1"/>
    <property type="molecule type" value="Genomic_DNA"/>
</dbReference>
<organism evidence="1">
    <name type="scientific">Taylorella asinigenitalis 14/45</name>
    <dbReference type="NCBI Taxonomy" id="1091495"/>
    <lineage>
        <taxon>Bacteria</taxon>
        <taxon>Pseudomonadati</taxon>
        <taxon>Pseudomonadota</taxon>
        <taxon>Betaproteobacteria</taxon>
        <taxon>Burkholderiales</taxon>
        <taxon>Alcaligenaceae</taxon>
        <taxon>Taylorella</taxon>
    </lineage>
</organism>
<protein>
    <submittedName>
        <fullName evidence="1">Uncharacterized protein</fullName>
    </submittedName>
</protein>
<dbReference type="AlphaFoldDB" id="I7ILE7"/>
<dbReference type="HOGENOM" id="CLU_956244_0_0_4"/>
<dbReference type="SUPFAM" id="SSF69349">
    <property type="entry name" value="Phage fibre proteins"/>
    <property type="match status" value="1"/>
</dbReference>
<accession>I7ILE7</accession>
<name>I7ILE7_9BURK</name>
<gene>
    <name evidence="1" type="ORF">KUM_1238</name>
</gene>
<dbReference type="BioCyc" id="TASI1091495:G13GE-1231-MONOMER"/>
<reference evidence="1" key="1">
    <citation type="journal article" date="2012" name="Vet. Microbiol.">
        <title>Comparative genomic analyses of the Taylorellae.</title>
        <authorList>
            <person name="Hauser H."/>
            <person name="Richter D.C."/>
            <person name="van Tonder A."/>
            <person name="Clark L."/>
            <person name="Preston A."/>
        </authorList>
    </citation>
    <scope>NUCLEOTIDE SEQUENCE</scope>
    <source>
        <strain evidence="1">14/45</strain>
    </source>
</reference>